<dbReference type="GO" id="GO:0006275">
    <property type="term" value="P:regulation of DNA replication"/>
    <property type="evidence" value="ECO:0007669"/>
    <property type="project" value="InterPro"/>
</dbReference>
<dbReference type="SMART" id="SM00760">
    <property type="entry name" value="Bac_DnaA_C"/>
    <property type="match status" value="1"/>
</dbReference>
<dbReference type="Proteomes" id="UP000006377">
    <property type="component" value="Chromosome"/>
</dbReference>
<dbReference type="GO" id="GO:0043565">
    <property type="term" value="F:sequence-specific DNA binding"/>
    <property type="evidence" value="ECO:0007669"/>
    <property type="project" value="InterPro"/>
</dbReference>
<dbReference type="STRING" id="402881.Plav_0875"/>
<reference evidence="2 3" key="1">
    <citation type="journal article" date="2011" name="Stand. Genomic Sci.">
        <title>Complete genome sequence of Parvibaculum lavamentivorans type strain (DS-1(T)).</title>
        <authorList>
            <person name="Schleheck D."/>
            <person name="Weiss M."/>
            <person name="Pitluck S."/>
            <person name="Bruce D."/>
            <person name="Land M.L."/>
            <person name="Han S."/>
            <person name="Saunders E."/>
            <person name="Tapia R."/>
            <person name="Detter C."/>
            <person name="Brettin T."/>
            <person name="Han J."/>
            <person name="Woyke T."/>
            <person name="Goodwin L."/>
            <person name="Pennacchio L."/>
            <person name="Nolan M."/>
            <person name="Cook A.M."/>
            <person name="Kjelleberg S."/>
            <person name="Thomas T."/>
        </authorList>
    </citation>
    <scope>NUCLEOTIDE SEQUENCE [LARGE SCALE GENOMIC DNA]</scope>
    <source>
        <strain evidence="3">DS-1 / DSM 13023 / NCIMB 13966</strain>
    </source>
</reference>
<keyword evidence="3" id="KW-1185">Reference proteome</keyword>
<feature type="domain" description="Chromosomal replication initiator DnaA C-terminal" evidence="1">
    <location>
        <begin position="37"/>
        <end position="106"/>
    </location>
</feature>
<gene>
    <name evidence="2" type="ordered locus">Plav_0875</name>
</gene>
<sequence>MKERSFFVLWWERAMDWQNFAESGWVAGTINRVQAAQVALMQETVARAWNVPVDEIRSPTRRRAPVAQARQVAMYLTHVLYGFSLSAVGRHFGRDRTTAAHACRLVEDRRDDENFDMLLDRLEHALRRAGAAQALQ</sequence>
<name>A7HRG5_PARL1</name>
<evidence type="ECO:0000313" key="2">
    <source>
        <dbReference type="EMBL" id="ABS62498.1"/>
    </source>
</evidence>
<protein>
    <submittedName>
        <fullName evidence="2">Chromosomal replication initiator DnaA domain</fullName>
    </submittedName>
</protein>
<proteinExistence type="predicted"/>
<dbReference type="InterPro" id="IPR013159">
    <property type="entry name" value="DnaA_C"/>
</dbReference>
<evidence type="ECO:0000259" key="1">
    <source>
        <dbReference type="SMART" id="SM00760"/>
    </source>
</evidence>
<dbReference type="HOGENOM" id="CLU_151307_0_0_5"/>
<dbReference type="PANTHER" id="PTHR30050:SF4">
    <property type="entry name" value="ATP-BINDING PROTEIN RV3427C IN INSERTION SEQUENCE-RELATED"/>
    <property type="match status" value="1"/>
</dbReference>
<organism evidence="2 3">
    <name type="scientific">Parvibaculum lavamentivorans (strain DS-1 / DSM 13023 / NCIMB 13966)</name>
    <dbReference type="NCBI Taxonomy" id="402881"/>
    <lineage>
        <taxon>Bacteria</taxon>
        <taxon>Pseudomonadati</taxon>
        <taxon>Pseudomonadota</taxon>
        <taxon>Alphaproteobacteria</taxon>
        <taxon>Hyphomicrobiales</taxon>
        <taxon>Parvibaculaceae</taxon>
        <taxon>Parvibaculum</taxon>
    </lineage>
</organism>
<dbReference type="OrthoDB" id="8480222at2"/>
<dbReference type="KEGG" id="pla:Plav_0875"/>
<dbReference type="PANTHER" id="PTHR30050">
    <property type="entry name" value="CHROMOSOMAL REPLICATION INITIATOR PROTEIN DNAA"/>
    <property type="match status" value="1"/>
</dbReference>
<evidence type="ECO:0000313" key="3">
    <source>
        <dbReference type="Proteomes" id="UP000006377"/>
    </source>
</evidence>
<dbReference type="SUPFAM" id="SSF48295">
    <property type="entry name" value="TrpR-like"/>
    <property type="match status" value="1"/>
</dbReference>
<dbReference type="Gene3D" id="1.10.1750.10">
    <property type="match status" value="1"/>
</dbReference>
<dbReference type="InterPro" id="IPR010921">
    <property type="entry name" value="Trp_repressor/repl_initiator"/>
</dbReference>
<dbReference type="Pfam" id="PF08299">
    <property type="entry name" value="Bac_DnaA_C"/>
    <property type="match status" value="1"/>
</dbReference>
<dbReference type="GO" id="GO:0005524">
    <property type="term" value="F:ATP binding"/>
    <property type="evidence" value="ECO:0007669"/>
    <property type="project" value="InterPro"/>
</dbReference>
<dbReference type="AlphaFoldDB" id="A7HRG5"/>
<dbReference type="eggNOG" id="COG0593">
    <property type="taxonomic scope" value="Bacteria"/>
</dbReference>
<accession>A7HRG5</accession>
<dbReference type="EMBL" id="CP000774">
    <property type="protein sequence ID" value="ABS62498.1"/>
    <property type="molecule type" value="Genomic_DNA"/>
</dbReference>
<dbReference type="GO" id="GO:0006270">
    <property type="term" value="P:DNA replication initiation"/>
    <property type="evidence" value="ECO:0007669"/>
    <property type="project" value="InterPro"/>
</dbReference>
<dbReference type="CDD" id="cd06571">
    <property type="entry name" value="Bac_DnaA_C"/>
    <property type="match status" value="1"/>
</dbReference>